<feature type="binding site" evidence="3">
    <location>
        <position position="201"/>
    </location>
    <ligand>
        <name>Zn(2+)</name>
        <dbReference type="ChEBI" id="CHEBI:29105"/>
        <label>1</label>
        <note>catalytic</note>
    </ligand>
</feature>
<gene>
    <name evidence="4" type="ORF">UT30_C0004G0017</name>
</gene>
<evidence type="ECO:0000256" key="3">
    <source>
        <dbReference type="PIRSR" id="PIRSR001359-3"/>
    </source>
</evidence>
<feature type="binding site" evidence="2">
    <location>
        <begin position="223"/>
        <end position="226"/>
    </location>
    <ligand>
        <name>dihydroxyacetone phosphate</name>
        <dbReference type="ChEBI" id="CHEBI:57642"/>
    </ligand>
</feature>
<dbReference type="GO" id="GO:0005975">
    <property type="term" value="P:carbohydrate metabolic process"/>
    <property type="evidence" value="ECO:0007669"/>
    <property type="project" value="InterPro"/>
</dbReference>
<protein>
    <submittedName>
        <fullName evidence="4">5-dehydro-2-deoxyphosphogluconate aldolase</fullName>
    </submittedName>
</protein>
<feature type="binding site" evidence="2">
    <location>
        <position position="174"/>
    </location>
    <ligand>
        <name>dihydroxyacetone phosphate</name>
        <dbReference type="ChEBI" id="CHEBI:57642"/>
    </ligand>
</feature>
<dbReference type="GO" id="GO:0016832">
    <property type="term" value="F:aldehyde-lyase activity"/>
    <property type="evidence" value="ECO:0007669"/>
    <property type="project" value="InterPro"/>
</dbReference>
<feature type="binding site" evidence="3">
    <location>
        <position position="134"/>
    </location>
    <ligand>
        <name>Zn(2+)</name>
        <dbReference type="ChEBI" id="CHEBI:29105"/>
        <label>2</label>
    </ligand>
</feature>
<dbReference type="AlphaFoldDB" id="A0A0G0ML26"/>
<name>A0A0G0ML26_9BACT</name>
<reference evidence="4 5" key="1">
    <citation type="journal article" date="2015" name="Nature">
        <title>rRNA introns, odd ribosomes, and small enigmatic genomes across a large radiation of phyla.</title>
        <authorList>
            <person name="Brown C.T."/>
            <person name="Hug L.A."/>
            <person name="Thomas B.C."/>
            <person name="Sharon I."/>
            <person name="Castelle C.J."/>
            <person name="Singh A."/>
            <person name="Wilkins M.J."/>
            <person name="Williams K.H."/>
            <person name="Banfield J.F."/>
        </authorList>
    </citation>
    <scope>NUCLEOTIDE SEQUENCE [LARGE SCALE GENOMIC DNA]</scope>
</reference>
<dbReference type="PANTHER" id="PTHR30304:SF0">
    <property type="entry name" value="D-TAGATOSE-1,6-BISPHOSPHATE ALDOLASE SUBUNIT GATY-RELATED"/>
    <property type="match status" value="1"/>
</dbReference>
<dbReference type="CDD" id="cd00947">
    <property type="entry name" value="TBP_aldolase_IIB"/>
    <property type="match status" value="1"/>
</dbReference>
<dbReference type="InterPro" id="IPR050246">
    <property type="entry name" value="Class_II_FBP_aldolase"/>
</dbReference>
<feature type="binding site" evidence="3">
    <location>
        <position position="83"/>
    </location>
    <ligand>
        <name>Zn(2+)</name>
        <dbReference type="ChEBI" id="CHEBI:29105"/>
        <label>1</label>
        <note>catalytic</note>
    </ligand>
</feature>
<feature type="binding site" evidence="3">
    <location>
        <position position="173"/>
    </location>
    <ligand>
        <name>Zn(2+)</name>
        <dbReference type="ChEBI" id="CHEBI:29105"/>
        <label>1</label>
        <note>catalytic</note>
    </ligand>
</feature>
<dbReference type="PATRIC" id="fig|1618995.3.peg.234"/>
<dbReference type="PROSITE" id="PS00602">
    <property type="entry name" value="ALDOLASE_CLASS_II_1"/>
    <property type="match status" value="1"/>
</dbReference>
<dbReference type="InterPro" id="IPR013785">
    <property type="entry name" value="Aldolase_TIM"/>
</dbReference>
<dbReference type="NCBIfam" id="TIGR00167">
    <property type="entry name" value="cbbA"/>
    <property type="match status" value="1"/>
</dbReference>
<dbReference type="Gene3D" id="3.20.20.70">
    <property type="entry name" value="Aldolase class I"/>
    <property type="match status" value="1"/>
</dbReference>
<dbReference type="Pfam" id="PF01116">
    <property type="entry name" value="F_bP_aldolase"/>
    <property type="match status" value="1"/>
</dbReference>
<proteinExistence type="predicted"/>
<comment type="cofactor">
    <cofactor evidence="3">
        <name>Zn(2+)</name>
        <dbReference type="ChEBI" id="CHEBI:29105"/>
    </cofactor>
    <text evidence="3">Binds 2 Zn(2+) ions per subunit. One is catalytic and the other provides a structural contribution.</text>
</comment>
<comment type="caution">
    <text evidence="4">The sequence shown here is derived from an EMBL/GenBank/DDBJ whole genome shotgun (WGS) entry which is preliminary data.</text>
</comment>
<sequence length="275" mass="29897">MPLVTLNEILPKARQNKRAVAAFNVANLETLLGVFKAAEQESSPVIIQVYQRLFKDERAELIAAMAARLAGKTDIPIVLHLDHGTSIEQLKRAIEIGYTSVMIDGSQLSLNENIDLTAGAVDIAHRTGVSIEAEIGHVPFGDGKVELSTPEEAVKFAGQTGVDALAISIGTAHGFYKEEPYLDIERAMEIGKSVSIPLVLHGGTGVPEEQLKKAIECGVAKINIATELQNLFIRGIASELEKNGEKFIPVDLYFRPVEEKITEYARAKIRVCGIK</sequence>
<dbReference type="EMBL" id="LBWG01000004">
    <property type="protein sequence ID" value="KKR04704.1"/>
    <property type="molecule type" value="Genomic_DNA"/>
</dbReference>
<evidence type="ECO:0000313" key="4">
    <source>
        <dbReference type="EMBL" id="KKR04704.1"/>
    </source>
</evidence>
<organism evidence="4 5">
    <name type="scientific">Candidatus Uhrbacteria bacterium GW2011_GWF2_39_13</name>
    <dbReference type="NCBI Taxonomy" id="1618995"/>
    <lineage>
        <taxon>Bacteria</taxon>
        <taxon>Candidatus Uhriibacteriota</taxon>
    </lineage>
</organism>
<feature type="active site" description="Proton donor" evidence="1">
    <location>
        <position position="82"/>
    </location>
</feature>
<feature type="binding site" evidence="2">
    <location>
        <begin position="202"/>
        <end position="204"/>
    </location>
    <ligand>
        <name>dihydroxyacetone phosphate</name>
        <dbReference type="ChEBI" id="CHEBI:57642"/>
    </ligand>
</feature>
<dbReference type="GO" id="GO:0008270">
    <property type="term" value="F:zinc ion binding"/>
    <property type="evidence" value="ECO:0007669"/>
    <property type="project" value="InterPro"/>
</dbReference>
<evidence type="ECO:0000313" key="5">
    <source>
        <dbReference type="Proteomes" id="UP000033935"/>
    </source>
</evidence>
<accession>A0A0G0ML26</accession>
<keyword evidence="3" id="KW-0862">Zinc</keyword>
<dbReference type="PIRSF" id="PIRSF001359">
    <property type="entry name" value="F_bP_aldolase_II"/>
    <property type="match status" value="1"/>
</dbReference>
<feature type="binding site" evidence="3">
    <location>
        <position position="104"/>
    </location>
    <ligand>
        <name>Zn(2+)</name>
        <dbReference type="ChEBI" id="CHEBI:29105"/>
        <label>2</label>
    </ligand>
</feature>
<evidence type="ECO:0000256" key="1">
    <source>
        <dbReference type="PIRSR" id="PIRSR001359-1"/>
    </source>
</evidence>
<keyword evidence="3" id="KW-0479">Metal-binding</keyword>
<dbReference type="InterPro" id="IPR000771">
    <property type="entry name" value="FBA_II"/>
</dbReference>
<dbReference type="PANTHER" id="PTHR30304">
    <property type="entry name" value="D-TAGATOSE-1,6-BISPHOSPHATE ALDOLASE"/>
    <property type="match status" value="1"/>
</dbReference>
<dbReference type="SUPFAM" id="SSF51569">
    <property type="entry name" value="Aldolase"/>
    <property type="match status" value="1"/>
</dbReference>
<evidence type="ECO:0000256" key="2">
    <source>
        <dbReference type="PIRSR" id="PIRSR001359-2"/>
    </source>
</evidence>
<dbReference type="Proteomes" id="UP000033935">
    <property type="component" value="Unassembled WGS sequence"/>
</dbReference>